<gene>
    <name evidence="2" type="ORF">I5731_03340</name>
</gene>
<evidence type="ECO:0000313" key="2">
    <source>
        <dbReference type="EMBL" id="MBH0236847.1"/>
    </source>
</evidence>
<dbReference type="EMBL" id="JADZLT010000040">
    <property type="protein sequence ID" value="MBH0236847.1"/>
    <property type="molecule type" value="Genomic_DNA"/>
</dbReference>
<proteinExistence type="predicted"/>
<comment type="caution">
    <text evidence="2">The sequence shown here is derived from an EMBL/GenBank/DDBJ whole genome shotgun (WGS) entry which is preliminary data.</text>
</comment>
<dbReference type="Proteomes" id="UP000631694">
    <property type="component" value="Unassembled WGS sequence"/>
</dbReference>
<accession>A0A931HZA4</accession>
<reference evidence="2" key="1">
    <citation type="submission" date="2020-12" db="EMBL/GenBank/DDBJ databases">
        <title>Methylobrevis albus sp. nov., isolated from fresh water lack sediment.</title>
        <authorList>
            <person name="Zou Q."/>
        </authorList>
    </citation>
    <scope>NUCLEOTIDE SEQUENCE</scope>
    <source>
        <strain evidence="2">L22</strain>
    </source>
</reference>
<dbReference type="RefSeq" id="WP_197309943.1">
    <property type="nucleotide sequence ID" value="NZ_JADZLT010000040.1"/>
</dbReference>
<evidence type="ECO:0000256" key="1">
    <source>
        <dbReference type="SAM" id="MobiDB-lite"/>
    </source>
</evidence>
<name>A0A931HZA4_9HYPH</name>
<sequence>MTAPSSLPARFLIPTPAGPVEIVAITRRRPSARSRSVVLKDASFEPLAMSPRYRAFVSAEGPLGLPGSGGDDAEFILQLGRDIDGGDSWNFAVLLAHLAERDQDGLAAALGRGPRPVVVATGSLAFDPRRPLAGQVFRAERYALAEKMTSALSSITDAGAAPVIVLLPANAEPSDLAAAEGILAGLEAPGLRVHRCATVGDGIAALRGTALVRPATEKTVLLPGGPPPQAAPRRSVRRMAIAGVVVVSLAAAAAWYGAPPADDPTATAAATSPPADAPAVAAPDGDPTPRVADTEPAAEPQVAPAPTTTAATPATASGLLVEALLAPGGGTCFNVIAGEISAAVVAPPLGEAGSGTIAALPAGTCGLRLGAPAGTVLDIAPRVREMMMTAAPPATETTAYAAYGRAGVELGGRTLRFTPRGAAIGVDWD</sequence>
<feature type="region of interest" description="Disordered" evidence="1">
    <location>
        <begin position="261"/>
        <end position="310"/>
    </location>
</feature>
<evidence type="ECO:0000313" key="3">
    <source>
        <dbReference type="Proteomes" id="UP000631694"/>
    </source>
</evidence>
<organism evidence="2 3">
    <name type="scientific">Methylobrevis albus</name>
    <dbReference type="NCBI Taxonomy" id="2793297"/>
    <lineage>
        <taxon>Bacteria</taxon>
        <taxon>Pseudomonadati</taxon>
        <taxon>Pseudomonadota</taxon>
        <taxon>Alphaproteobacteria</taxon>
        <taxon>Hyphomicrobiales</taxon>
        <taxon>Pleomorphomonadaceae</taxon>
        <taxon>Methylobrevis</taxon>
    </lineage>
</organism>
<keyword evidence="3" id="KW-1185">Reference proteome</keyword>
<protein>
    <submittedName>
        <fullName evidence="2">Uncharacterized protein</fullName>
    </submittedName>
</protein>
<dbReference type="AlphaFoldDB" id="A0A931HZA4"/>